<evidence type="ECO:0000313" key="4">
    <source>
        <dbReference type="EMBL" id="SNB69735.1"/>
    </source>
</evidence>
<dbReference type="InterPro" id="IPR027417">
    <property type="entry name" value="P-loop_NTPase"/>
</dbReference>
<dbReference type="PANTHER" id="PTHR42714:SF7">
    <property type="entry name" value="G DOMAIN-CONTAINING PROTEIN"/>
    <property type="match status" value="1"/>
</dbReference>
<dbReference type="Gene3D" id="3.40.50.300">
    <property type="entry name" value="P-loop containing nucleotide triphosphate hydrolases"/>
    <property type="match status" value="1"/>
</dbReference>
<dbReference type="GO" id="GO:0005829">
    <property type="term" value="C:cytosol"/>
    <property type="evidence" value="ECO:0007669"/>
    <property type="project" value="TreeGrafter"/>
</dbReference>
<dbReference type="GO" id="GO:0005525">
    <property type="term" value="F:GTP binding"/>
    <property type="evidence" value="ECO:0007669"/>
    <property type="project" value="InterPro"/>
</dbReference>
<dbReference type="STRING" id="1522312.GCA_900177895_01083"/>
<dbReference type="GO" id="GO:0030488">
    <property type="term" value="P:tRNA methylation"/>
    <property type="evidence" value="ECO:0007669"/>
    <property type="project" value="TreeGrafter"/>
</dbReference>
<dbReference type="SUPFAM" id="SSF52540">
    <property type="entry name" value="P-loop containing nucleoside triphosphate hydrolases"/>
    <property type="match status" value="1"/>
</dbReference>
<dbReference type="AlphaFoldDB" id="A0A238TAP8"/>
<gene>
    <name evidence="4" type="ORF">KEBURONENSIS_01279</name>
    <name evidence="3" type="ORF">KEBURONENSIS_01354</name>
</gene>
<sequence length="442" mass="49418">MNPLLLAVVGHTNTGKTSLMRTLLRDSTFGEVKNAAATTRHVEEAQINDTVHLYDTPGLEDAGGVLDWLEDHTSNQQDGIDRVQHFLASEAAQNEFSQEAKVLRQLIASDTALYVIDAREPVLPKYKDELTVLSWCAKPVMPIFNFTHNRDLSEWQTMLSRRNLHVYSSFDTVAFDFQGEIRLWNNLATMLPENQAQSSLKTLIATRQNDWHNLDSQAKRHIARFLIEAAAYAQVCTDPSQREVLQTTIQTQVRQHEHNLHRQLLSLYHFYQNEAQSSDWALQAFSRDPFDSDLLKEYGIRTSTGAAAGALIGLGLDALTLGTSLGLGATIGGIIGGFASNWQTLSDKINGVETLHIDEQTLAVLAARSLNLLAILQTRGHAANSEIILNSVQNPWQTQPESLRKARNYPKWSPLNSSENNRLQPEKEKEIELLANSFQAAK</sequence>
<name>A0A238TAP8_9NEIS</name>
<dbReference type="GO" id="GO:0002098">
    <property type="term" value="P:tRNA wobble uridine modification"/>
    <property type="evidence" value="ECO:0007669"/>
    <property type="project" value="TreeGrafter"/>
</dbReference>
<reference evidence="5" key="2">
    <citation type="submission" date="2017-06" db="EMBL/GenBank/DDBJ databases">
        <authorList>
            <person name="Laurent S."/>
        </authorList>
    </citation>
    <scope>NUCLEOTIDE SEQUENCE [LARGE SCALE GENOMIC DNA]</scope>
</reference>
<feature type="compositionally biased region" description="Polar residues" evidence="1">
    <location>
        <begin position="414"/>
        <end position="423"/>
    </location>
</feature>
<feature type="region of interest" description="Disordered" evidence="1">
    <location>
        <begin position="409"/>
        <end position="429"/>
    </location>
</feature>
<accession>A0A238TAP8</accession>
<evidence type="ECO:0000313" key="5">
    <source>
        <dbReference type="Proteomes" id="UP000215450"/>
    </source>
</evidence>
<dbReference type="OrthoDB" id="5406017at2"/>
<dbReference type="EMBL" id="FXUV01000022">
    <property type="protein sequence ID" value="SMQ12454.1"/>
    <property type="molecule type" value="Genomic_DNA"/>
</dbReference>
<proteinExistence type="predicted"/>
<dbReference type="InterPro" id="IPR006073">
    <property type="entry name" value="GTP-bd"/>
</dbReference>
<reference evidence="3" key="1">
    <citation type="submission" date="2017-05" db="EMBL/GenBank/DDBJ databases">
        <authorList>
            <person name="Song R."/>
            <person name="Chenine A.L."/>
            <person name="Ruprecht R.M."/>
        </authorList>
    </citation>
    <scope>NUCLEOTIDE SEQUENCE</scope>
    <source>
        <strain evidence="3">Kingella_eburonensis</strain>
    </source>
</reference>
<dbReference type="Proteomes" id="UP000215450">
    <property type="component" value="Unassembled WGS sequence"/>
</dbReference>
<feature type="domain" description="G" evidence="2">
    <location>
        <begin position="7"/>
        <end position="144"/>
    </location>
</feature>
<reference evidence="4" key="3">
    <citation type="submission" date="2017-06" db="EMBL/GenBank/DDBJ databases">
        <authorList>
            <person name="Kim H.J."/>
            <person name="Triplett B.A."/>
        </authorList>
    </citation>
    <scope>NUCLEOTIDE SEQUENCE [LARGE SCALE GENOMIC DNA]</scope>
    <source>
        <strain evidence="4">Kingella_eburonensis</strain>
    </source>
</reference>
<dbReference type="EMBL" id="FXUV02000024">
    <property type="protein sequence ID" value="SNB69735.1"/>
    <property type="molecule type" value="Genomic_DNA"/>
</dbReference>
<evidence type="ECO:0000313" key="3">
    <source>
        <dbReference type="EMBL" id="SMQ12454.1"/>
    </source>
</evidence>
<evidence type="ECO:0000256" key="1">
    <source>
        <dbReference type="SAM" id="MobiDB-lite"/>
    </source>
</evidence>
<dbReference type="Pfam" id="PF11981">
    <property type="entry name" value="DUF3482"/>
    <property type="match status" value="1"/>
</dbReference>
<dbReference type="Pfam" id="PF01926">
    <property type="entry name" value="MMR_HSR1"/>
    <property type="match status" value="1"/>
</dbReference>
<dbReference type="PANTHER" id="PTHR42714">
    <property type="entry name" value="TRNA MODIFICATION GTPASE GTPBP3"/>
    <property type="match status" value="1"/>
</dbReference>
<protein>
    <submittedName>
        <fullName evidence="4">GTPase YlqF</fullName>
    </submittedName>
</protein>
<keyword evidence="5" id="KW-1185">Reference proteome</keyword>
<dbReference type="RefSeq" id="WP_095062667.1">
    <property type="nucleotide sequence ID" value="NZ_FXUV02000024.1"/>
</dbReference>
<evidence type="ECO:0000259" key="2">
    <source>
        <dbReference type="Pfam" id="PF01926"/>
    </source>
</evidence>
<organism evidence="4 5">
    <name type="scientific">Kingella negevensis</name>
    <dbReference type="NCBI Taxonomy" id="1522312"/>
    <lineage>
        <taxon>Bacteria</taxon>
        <taxon>Pseudomonadati</taxon>
        <taxon>Pseudomonadota</taxon>
        <taxon>Betaproteobacteria</taxon>
        <taxon>Neisseriales</taxon>
        <taxon>Neisseriaceae</taxon>
        <taxon>Kingella</taxon>
    </lineage>
</organism>
<dbReference type="CDD" id="cd00882">
    <property type="entry name" value="Ras_like_GTPase"/>
    <property type="match status" value="1"/>
</dbReference>
<dbReference type="InterPro" id="IPR021871">
    <property type="entry name" value="DUF3482"/>
</dbReference>